<feature type="transmembrane region" description="Helical" evidence="6">
    <location>
        <begin position="261"/>
        <end position="284"/>
    </location>
</feature>
<dbReference type="Pfam" id="PF13886">
    <property type="entry name" value="TM7S3_TM198"/>
    <property type="match status" value="1"/>
</dbReference>
<keyword evidence="2 6" id="KW-0812">Transmembrane</keyword>
<feature type="region of interest" description="Disordered" evidence="5">
    <location>
        <begin position="382"/>
        <end position="706"/>
    </location>
</feature>
<dbReference type="PANTHER" id="PTHR39469">
    <property type="entry name" value="CHROMOSOME 1, WHOLE GENOME SHOTGUN SEQUENCE"/>
    <property type="match status" value="1"/>
</dbReference>
<feature type="compositionally biased region" description="Low complexity" evidence="5">
    <location>
        <begin position="785"/>
        <end position="803"/>
    </location>
</feature>
<organism evidence="9 10">
    <name type="scientific">Paecilomyces lecythidis</name>
    <dbReference type="NCBI Taxonomy" id="3004212"/>
    <lineage>
        <taxon>Eukaryota</taxon>
        <taxon>Fungi</taxon>
        <taxon>Dikarya</taxon>
        <taxon>Ascomycota</taxon>
        <taxon>Pezizomycotina</taxon>
        <taxon>Eurotiomycetes</taxon>
        <taxon>Eurotiomycetidae</taxon>
        <taxon>Eurotiales</taxon>
        <taxon>Thermoascaceae</taxon>
        <taxon>Paecilomyces</taxon>
    </lineage>
</organism>
<feature type="transmembrane region" description="Helical" evidence="6">
    <location>
        <begin position="148"/>
        <end position="169"/>
    </location>
</feature>
<evidence type="ECO:0000256" key="4">
    <source>
        <dbReference type="ARBA" id="ARBA00023136"/>
    </source>
</evidence>
<feature type="compositionally biased region" description="Basic and acidic residues" evidence="5">
    <location>
        <begin position="439"/>
        <end position="455"/>
    </location>
</feature>
<feature type="domain" description="TM7S3/TM198-like" evidence="8">
    <location>
        <begin position="128"/>
        <end position="331"/>
    </location>
</feature>
<feature type="transmembrane region" description="Helical" evidence="6">
    <location>
        <begin position="120"/>
        <end position="141"/>
    </location>
</feature>
<feature type="compositionally biased region" description="Basic and acidic residues" evidence="5">
    <location>
        <begin position="348"/>
        <end position="367"/>
    </location>
</feature>
<evidence type="ECO:0000313" key="10">
    <source>
        <dbReference type="Proteomes" id="UP001583193"/>
    </source>
</evidence>
<evidence type="ECO:0000256" key="6">
    <source>
        <dbReference type="SAM" id="Phobius"/>
    </source>
</evidence>
<feature type="transmembrane region" description="Helical" evidence="6">
    <location>
        <begin position="181"/>
        <end position="200"/>
    </location>
</feature>
<feature type="compositionally biased region" description="Basic and acidic residues" evidence="5">
    <location>
        <begin position="659"/>
        <end position="672"/>
    </location>
</feature>
<keyword evidence="7" id="KW-0732">Signal</keyword>
<reference evidence="9 10" key="1">
    <citation type="journal article" date="2024" name="IMA Fungus">
        <title>IMA Genome - F19 : A genome assembly and annotation guide to empower mycologists, including annotated draft genome sequences of Ceratocystis pirilliformis, Diaporthe australafricana, Fusarium ophioides, Paecilomyces lecythidis, and Sporothrix stenoceras.</title>
        <authorList>
            <person name="Aylward J."/>
            <person name="Wilson A.M."/>
            <person name="Visagie C.M."/>
            <person name="Spraker J."/>
            <person name="Barnes I."/>
            <person name="Buitendag C."/>
            <person name="Ceriani C."/>
            <person name="Del Mar Angel L."/>
            <person name="du Plessis D."/>
            <person name="Fuchs T."/>
            <person name="Gasser K."/>
            <person name="Kramer D."/>
            <person name="Li W."/>
            <person name="Munsamy K."/>
            <person name="Piso A."/>
            <person name="Price J.L."/>
            <person name="Sonnekus B."/>
            <person name="Thomas C."/>
            <person name="van der Nest A."/>
            <person name="van Dijk A."/>
            <person name="van Heerden A."/>
            <person name="van Vuuren N."/>
            <person name="Yilmaz N."/>
            <person name="Duong T.A."/>
            <person name="van der Merwe N.A."/>
            <person name="Wingfield M.J."/>
            <person name="Wingfield B.D."/>
        </authorList>
    </citation>
    <scope>NUCLEOTIDE SEQUENCE [LARGE SCALE GENOMIC DNA]</scope>
    <source>
        <strain evidence="9 10">CMW 18167</strain>
    </source>
</reference>
<accession>A0ABR3XTA0</accession>
<sequence length="1041" mass="112198">MRFRNLFPVICCIAFAFLALAEDVTTTSASASASSTTSATDSDKNSQAVSTTAAASSLDSAPSAATTSSAATSKIDHAASTNSSTPTSTTAANATAQTALSDPAHGPKQDPNVLPFRPKITPAVGIAGVILILLGGIYALIGVKNRRLHIFLSTAFLTGLGVLVLIEYVMNPPVTDAVQGAYFVAIFVTGAIFGALALVFREITEGLGCLLGGFCLSMWLLELRPGGLVTTSGSKGAFIGAFSAGIYAVSFSHYTRPYGLVVATSFAGATAVVLGIDCFSRAGLKEFWLYLWDLNENTFPLNTNTYPVTRGIKVEIALTMIIFAMGLISQFRLWKVVKERRKQQAMLRSEEERKREEHEAELGRQIEEANMRDREIWESVYGNKEAHPSDSGIGTDVSDSPRKRSTAIETNEIDPNEDTENGQRSYRNSNETGSGISSDPEKASDGERDDPHHVSGEYVNELPGDFPPSGNEHPKVVPLPFKIPEEGKSTKDDDERSVAATLAGSDILERRLSTRLSKSGRSNPVPISESEEALVATKDDTPASSVAGVPDVDDDRDMASEISDSPVGKDADESNEEHTTMPAEVEGPPNQTTTDRKSASESEGQSESTGRSMESSEHASDVDGGDEKKTPDAADVLPARQVLSLLPVSSPAPTARQSGSDRDDKSHSHEGTVKVPSRTASGKQEGQSSVRKASLTADTVTQLPDRVSRVVSSYRTNEWAKHLSEAEIPEVEPIEPIIEDKPLDDGAKEVVAPVQVEELLQTPLTAQPPPAISIPNDMEHQYGLSNSRSLSSRSKSRSPKSVSPEPPRDVTGSRRASTGVVPPPLTPLLRSGSNSSLTSQHNVVKPGYRRHSSSQLLSNTLAATPIDESKEVDFQESNYGKGPQLMAQRQSLIKNRVSSTSLSRDSWMPHSASASRQSLGLGISSPQFGSQTDLLDDDDIPLARRRDMIQRQQLSPSRTDATGVAWRESIRQDLARTTFPYSSAAFSRSEHDQARTVRNHQMMAANHMDQAIAQGMQRGELRDLHREAMRRMQAAAYRAGS</sequence>
<feature type="compositionally biased region" description="Acidic residues" evidence="5">
    <location>
        <begin position="411"/>
        <end position="420"/>
    </location>
</feature>
<dbReference type="PANTHER" id="PTHR39469:SF1">
    <property type="entry name" value="DUF4203 DOMAIN-CONTAINING PROTEIN"/>
    <property type="match status" value="1"/>
</dbReference>
<feature type="transmembrane region" description="Helical" evidence="6">
    <location>
        <begin position="236"/>
        <end position="254"/>
    </location>
</feature>
<evidence type="ECO:0000256" key="5">
    <source>
        <dbReference type="SAM" id="MobiDB-lite"/>
    </source>
</evidence>
<name>A0ABR3XTA0_9EURO</name>
<keyword evidence="3 6" id="KW-1133">Transmembrane helix</keyword>
<dbReference type="InterPro" id="IPR025256">
    <property type="entry name" value="TM7S3/TM198-like_dom"/>
</dbReference>
<feature type="compositionally biased region" description="Polar residues" evidence="5">
    <location>
        <begin position="422"/>
        <end position="437"/>
    </location>
</feature>
<feature type="compositionally biased region" description="Basic and acidic residues" evidence="5">
    <location>
        <begin position="483"/>
        <end position="497"/>
    </location>
</feature>
<proteinExistence type="predicted"/>
<evidence type="ECO:0000256" key="3">
    <source>
        <dbReference type="ARBA" id="ARBA00022989"/>
    </source>
</evidence>
<gene>
    <name evidence="9" type="ORF">Plec18167_004276</name>
</gene>
<evidence type="ECO:0000256" key="7">
    <source>
        <dbReference type="SAM" id="SignalP"/>
    </source>
</evidence>
<feature type="compositionally biased region" description="Basic and acidic residues" evidence="5">
    <location>
        <begin position="614"/>
        <end position="632"/>
    </location>
</feature>
<keyword evidence="10" id="KW-1185">Reference proteome</keyword>
<evidence type="ECO:0000256" key="1">
    <source>
        <dbReference type="ARBA" id="ARBA00004141"/>
    </source>
</evidence>
<feature type="compositionally biased region" description="Polar residues" evidence="5">
    <location>
        <begin position="601"/>
        <end position="613"/>
    </location>
</feature>
<evidence type="ECO:0000259" key="8">
    <source>
        <dbReference type="Pfam" id="PF13886"/>
    </source>
</evidence>
<evidence type="ECO:0000313" key="9">
    <source>
        <dbReference type="EMBL" id="KAL1878981.1"/>
    </source>
</evidence>
<evidence type="ECO:0000256" key="2">
    <source>
        <dbReference type="ARBA" id="ARBA00022692"/>
    </source>
</evidence>
<feature type="signal peptide" evidence="7">
    <location>
        <begin position="1"/>
        <end position="21"/>
    </location>
</feature>
<comment type="subcellular location">
    <subcellularLocation>
        <location evidence="1">Membrane</location>
        <topology evidence="1">Multi-pass membrane protein</topology>
    </subcellularLocation>
</comment>
<dbReference type="EMBL" id="JAVDPF010000011">
    <property type="protein sequence ID" value="KAL1878981.1"/>
    <property type="molecule type" value="Genomic_DNA"/>
</dbReference>
<feature type="compositionally biased region" description="Basic and acidic residues" evidence="5">
    <location>
        <begin position="567"/>
        <end position="579"/>
    </location>
</feature>
<feature type="region of interest" description="Disordered" evidence="5">
    <location>
        <begin position="346"/>
        <end position="367"/>
    </location>
</feature>
<feature type="transmembrane region" description="Helical" evidence="6">
    <location>
        <begin position="207"/>
        <end position="224"/>
    </location>
</feature>
<feature type="region of interest" description="Disordered" evidence="5">
    <location>
        <begin position="761"/>
        <end position="855"/>
    </location>
</feature>
<keyword evidence="4 6" id="KW-0472">Membrane</keyword>
<dbReference type="Proteomes" id="UP001583193">
    <property type="component" value="Unassembled WGS sequence"/>
</dbReference>
<feature type="chain" id="PRO_5045045089" description="TM7S3/TM198-like domain-containing protein" evidence="7">
    <location>
        <begin position="22"/>
        <end position="1041"/>
    </location>
</feature>
<feature type="compositionally biased region" description="Polar residues" evidence="5">
    <location>
        <begin position="678"/>
        <end position="702"/>
    </location>
</feature>
<feature type="compositionally biased region" description="Polar residues" evidence="5">
    <location>
        <begin position="831"/>
        <end position="842"/>
    </location>
</feature>
<comment type="caution">
    <text evidence="9">The sequence shown here is derived from an EMBL/GenBank/DDBJ whole genome shotgun (WGS) entry which is preliminary data.</text>
</comment>
<protein>
    <recommendedName>
        <fullName evidence="8">TM7S3/TM198-like domain-containing protein</fullName>
    </recommendedName>
</protein>